<feature type="binding site" evidence="7">
    <location>
        <position position="332"/>
    </location>
    <ligand>
        <name>4-imidazolone-5-propanoate</name>
        <dbReference type="ChEBI" id="CHEBI:77893"/>
    </ligand>
</feature>
<keyword evidence="7" id="KW-0963">Cytoplasm</keyword>
<dbReference type="CDD" id="cd01296">
    <property type="entry name" value="Imidazolone-5PH"/>
    <property type="match status" value="1"/>
</dbReference>
<feature type="binding site" evidence="7">
    <location>
        <position position="252"/>
    </location>
    <ligand>
        <name>Fe(3+)</name>
        <dbReference type="ChEBI" id="CHEBI:29034"/>
    </ligand>
</feature>
<keyword evidence="4 7" id="KW-0369">Histidine metabolism</keyword>
<evidence type="ECO:0000313" key="10">
    <source>
        <dbReference type="Proteomes" id="UP000759443"/>
    </source>
</evidence>
<evidence type="ECO:0000259" key="8">
    <source>
        <dbReference type="Pfam" id="PF01979"/>
    </source>
</evidence>
<dbReference type="GO" id="GO:0050480">
    <property type="term" value="F:imidazolonepropionase activity"/>
    <property type="evidence" value="ECO:0007669"/>
    <property type="project" value="UniProtKB-EC"/>
</dbReference>
<dbReference type="Gene3D" id="2.30.40.10">
    <property type="entry name" value="Urease, subunit C, domain 1"/>
    <property type="match status" value="1"/>
</dbReference>
<feature type="binding site" evidence="7">
    <location>
        <position position="327"/>
    </location>
    <ligand>
        <name>Zn(2+)</name>
        <dbReference type="ChEBI" id="CHEBI:29105"/>
    </ligand>
</feature>
<keyword evidence="5 7" id="KW-0862">Zinc</keyword>
<dbReference type="Pfam" id="PF01979">
    <property type="entry name" value="Amidohydro_1"/>
    <property type="match status" value="1"/>
</dbReference>
<keyword evidence="6 7" id="KW-0408">Iron</keyword>
<evidence type="ECO:0000256" key="4">
    <source>
        <dbReference type="ARBA" id="ARBA00022808"/>
    </source>
</evidence>
<evidence type="ECO:0000256" key="7">
    <source>
        <dbReference type="HAMAP-Rule" id="MF_00372"/>
    </source>
</evidence>
<dbReference type="InterPro" id="IPR006680">
    <property type="entry name" value="Amidohydro-rel"/>
</dbReference>
<dbReference type="SUPFAM" id="SSF51338">
    <property type="entry name" value="Composite domain of metallo-dependent hydrolases"/>
    <property type="match status" value="1"/>
</dbReference>
<evidence type="ECO:0000256" key="5">
    <source>
        <dbReference type="ARBA" id="ARBA00022833"/>
    </source>
</evidence>
<feature type="binding site" evidence="7">
    <location>
        <position position="84"/>
    </location>
    <ligand>
        <name>Fe(3+)</name>
        <dbReference type="ChEBI" id="CHEBI:29034"/>
    </ligand>
</feature>
<keyword evidence="10" id="KW-1185">Reference proteome</keyword>
<feature type="binding site" evidence="7">
    <location>
        <position position="154"/>
    </location>
    <ligand>
        <name>N-formimidoyl-L-glutamate</name>
        <dbReference type="ChEBI" id="CHEBI:58928"/>
    </ligand>
</feature>
<dbReference type="RefSeq" id="WP_209942123.1">
    <property type="nucleotide sequence ID" value="NZ_JAGGJU010000001.1"/>
</dbReference>
<proteinExistence type="inferred from homology"/>
<dbReference type="EMBL" id="JAGGJU010000001">
    <property type="protein sequence ID" value="MBP1849220.1"/>
    <property type="molecule type" value="Genomic_DNA"/>
</dbReference>
<dbReference type="SUPFAM" id="SSF51556">
    <property type="entry name" value="Metallo-dependent hydrolases"/>
    <property type="match status" value="1"/>
</dbReference>
<evidence type="ECO:0000256" key="1">
    <source>
        <dbReference type="ARBA" id="ARBA00012864"/>
    </source>
</evidence>
<feature type="binding site" evidence="7">
    <location>
        <position position="252"/>
    </location>
    <ligand>
        <name>Zn(2+)</name>
        <dbReference type="ChEBI" id="CHEBI:29105"/>
    </ligand>
</feature>
<feature type="binding site" evidence="7">
    <location>
        <position position="82"/>
    </location>
    <ligand>
        <name>Zn(2+)</name>
        <dbReference type="ChEBI" id="CHEBI:29105"/>
    </ligand>
</feature>
<dbReference type="EC" id="3.5.2.7" evidence="1 7"/>
<dbReference type="PANTHER" id="PTHR42752">
    <property type="entry name" value="IMIDAZOLONEPROPIONASE"/>
    <property type="match status" value="1"/>
</dbReference>
<feature type="binding site" evidence="7">
    <location>
        <position position="329"/>
    </location>
    <ligand>
        <name>N-formimidoyl-L-glutamate</name>
        <dbReference type="ChEBI" id="CHEBI:58928"/>
    </ligand>
</feature>
<dbReference type="PANTHER" id="PTHR42752:SF1">
    <property type="entry name" value="IMIDAZOLONEPROPIONASE-RELATED"/>
    <property type="match status" value="1"/>
</dbReference>
<comment type="cofactor">
    <cofactor evidence="7">
        <name>Zn(2+)</name>
        <dbReference type="ChEBI" id="CHEBI:29105"/>
    </cofactor>
    <cofactor evidence="7">
        <name>Fe(3+)</name>
        <dbReference type="ChEBI" id="CHEBI:29034"/>
    </cofactor>
    <text evidence="7">Binds 1 zinc or iron ion per subunit.</text>
</comment>
<reference evidence="9 10" key="1">
    <citation type="submission" date="2021-03" db="EMBL/GenBank/DDBJ databases">
        <title>Genomic Encyclopedia of Type Strains, Phase IV (KMG-IV): sequencing the most valuable type-strain genomes for metagenomic binning, comparative biology and taxonomic classification.</title>
        <authorList>
            <person name="Goeker M."/>
        </authorList>
    </citation>
    <scope>NUCLEOTIDE SEQUENCE [LARGE SCALE GENOMIC DNA]</scope>
    <source>
        <strain evidence="9 10">DSM 21600</strain>
    </source>
</reference>
<gene>
    <name evidence="7" type="primary">hutI</name>
    <name evidence="9" type="ORF">J2Z17_000637</name>
</gene>
<name>A0ABS4DU56_9HYPH</name>
<protein>
    <recommendedName>
        <fullName evidence="1 7">Imidazolonepropionase</fullName>
        <ecNumber evidence="1 7">3.5.2.7</ecNumber>
    </recommendedName>
    <alternativeName>
        <fullName evidence="7">Imidazolone-5-propionate hydrolase</fullName>
    </alternativeName>
</protein>
<feature type="binding site" evidence="7">
    <location>
        <position position="331"/>
    </location>
    <ligand>
        <name>N-formimidoyl-L-glutamate</name>
        <dbReference type="ChEBI" id="CHEBI:58928"/>
    </ligand>
</feature>
<evidence type="ECO:0000313" key="9">
    <source>
        <dbReference type="EMBL" id="MBP1849220.1"/>
    </source>
</evidence>
<feature type="domain" description="Amidohydrolase-related" evidence="8">
    <location>
        <begin position="73"/>
        <end position="391"/>
    </location>
</feature>
<dbReference type="InterPro" id="IPR032466">
    <property type="entry name" value="Metal_Hydrolase"/>
</dbReference>
<evidence type="ECO:0000256" key="3">
    <source>
        <dbReference type="ARBA" id="ARBA00022801"/>
    </source>
</evidence>
<feature type="binding site" evidence="7">
    <location>
        <position position="187"/>
    </location>
    <ligand>
        <name>4-imidazolone-5-propanoate</name>
        <dbReference type="ChEBI" id="CHEBI:77893"/>
    </ligand>
</feature>
<feature type="binding site" evidence="7">
    <location>
        <position position="255"/>
    </location>
    <ligand>
        <name>4-imidazolone-5-propanoate</name>
        <dbReference type="ChEBI" id="CHEBI:77893"/>
    </ligand>
</feature>
<comment type="catalytic activity">
    <reaction evidence="7">
        <text>4-imidazolone-5-propanoate + H2O = N-formimidoyl-L-glutamate</text>
        <dbReference type="Rhea" id="RHEA:23660"/>
        <dbReference type="ChEBI" id="CHEBI:15377"/>
        <dbReference type="ChEBI" id="CHEBI:58928"/>
        <dbReference type="ChEBI" id="CHEBI:77893"/>
        <dbReference type="EC" id="3.5.2.7"/>
    </reaction>
</comment>
<feature type="binding site" evidence="7">
    <location>
        <position position="91"/>
    </location>
    <ligand>
        <name>4-imidazolone-5-propanoate</name>
        <dbReference type="ChEBI" id="CHEBI:77893"/>
    </ligand>
</feature>
<evidence type="ECO:0000256" key="6">
    <source>
        <dbReference type="ARBA" id="ARBA00023004"/>
    </source>
</evidence>
<dbReference type="Gene3D" id="3.20.20.140">
    <property type="entry name" value="Metal-dependent hydrolases"/>
    <property type="match status" value="1"/>
</dbReference>
<dbReference type="NCBIfam" id="TIGR01224">
    <property type="entry name" value="hutI"/>
    <property type="match status" value="1"/>
</dbReference>
<dbReference type="InterPro" id="IPR005920">
    <property type="entry name" value="HutI"/>
</dbReference>
<keyword evidence="3 7" id="KW-0378">Hydrolase</keyword>
<comment type="subcellular location">
    <subcellularLocation>
        <location evidence="7">Cytoplasm</location>
    </subcellularLocation>
</comment>
<dbReference type="Proteomes" id="UP000759443">
    <property type="component" value="Unassembled WGS sequence"/>
</dbReference>
<evidence type="ECO:0000256" key="2">
    <source>
        <dbReference type="ARBA" id="ARBA00022723"/>
    </source>
</evidence>
<sequence>MSDQIFSHAGTSETTVWRNARIATLGFRSEDLGQVEKAAIAVTGGRIAYVGPEADLPADLRNADRQTDCEGRWITPALIDCHTHLVFGGDRAREFEMRLAGASYEDIARAGGGIVSSVNATRALDVDGLAKAALPRLDTLLSEGADTVEIKSGYGLSVESELDMLRAARKLETLRPVRIRTSYLAAHATPADYKGRNGDYITDVVLPGMDRGHAEGLIDAVDGFCEGIAFSPADIGRVFDHARGLNLPVKLHAEQLSDLGGARLAASYGALSADHLEYLRDEDAAVMAKAGTVAVLLPGAFYTLREKQLPPMAALRAAGTAIALATDCNPGTSPLTSLLLTMNMGATLFGMTVAECLAGVTREAARALGLLQETGTLEVGKSADFAIWDIDRPAELVYRIGFNPLHARVFKGERIAQ</sequence>
<feature type="binding site" evidence="7">
    <location>
        <position position="84"/>
    </location>
    <ligand>
        <name>Zn(2+)</name>
        <dbReference type="ChEBI" id="CHEBI:29105"/>
    </ligand>
</feature>
<feature type="binding site" evidence="7">
    <location>
        <position position="82"/>
    </location>
    <ligand>
        <name>Fe(3+)</name>
        <dbReference type="ChEBI" id="CHEBI:29034"/>
    </ligand>
</feature>
<feature type="binding site" evidence="7">
    <location>
        <position position="327"/>
    </location>
    <ligand>
        <name>Fe(3+)</name>
        <dbReference type="ChEBI" id="CHEBI:29034"/>
    </ligand>
</feature>
<feature type="binding site" evidence="7">
    <location>
        <position position="154"/>
    </location>
    <ligand>
        <name>4-imidazolone-5-propanoate</name>
        <dbReference type="ChEBI" id="CHEBI:77893"/>
    </ligand>
</feature>
<organism evidence="9 10">
    <name type="scientific">Rhizobium halophytocola</name>
    <dbReference type="NCBI Taxonomy" id="735519"/>
    <lineage>
        <taxon>Bacteria</taxon>
        <taxon>Pseudomonadati</taxon>
        <taxon>Pseudomonadota</taxon>
        <taxon>Alphaproteobacteria</taxon>
        <taxon>Hyphomicrobiales</taxon>
        <taxon>Rhizobiaceae</taxon>
        <taxon>Rhizobium/Agrobacterium group</taxon>
        <taxon>Rhizobium</taxon>
    </lineage>
</organism>
<dbReference type="HAMAP" id="MF_00372">
    <property type="entry name" value="HutI"/>
    <property type="match status" value="1"/>
</dbReference>
<comment type="pathway">
    <text evidence="7">Amino-acid degradation; L-histidine degradation into L-glutamate; N-formimidoyl-L-glutamate from L-histidine: step 3/3.</text>
</comment>
<accession>A0ABS4DU56</accession>
<comment type="similarity">
    <text evidence="7">Belongs to the metallo-dependent hydrolases superfamily. HutI family.</text>
</comment>
<comment type="function">
    <text evidence="7">Catalyzes the hydrolytic cleavage of the carbon-nitrogen bond in imidazolone-5-propanoate to yield N-formimidoyl-L-glutamate. It is the third step in the universal histidine degradation pathway.</text>
</comment>
<keyword evidence="2 7" id="KW-0479">Metal-binding</keyword>
<dbReference type="InterPro" id="IPR011059">
    <property type="entry name" value="Metal-dep_hydrolase_composite"/>
</dbReference>
<comment type="caution">
    <text evidence="9">The sequence shown here is derived from an EMBL/GenBank/DDBJ whole genome shotgun (WGS) entry which is preliminary data.</text>
</comment>